<sequence length="399" mass="43850">MAAFISVWSHGLKSFLTMLGIIIGVASTIAIISVIEGFGNSIYEQFEGFGSNSLTLRSYTSPSDQLQGKFAKITAQDVDEIKGKVKGVEFITPTLISRSGESAISFKNLQTFGQVYGTTYTYKDIQNIELKSGRFLSYNDNNTRRKVAFIGDELRLKLNLPEIPDGEFIKYRDEWFKVIGVAKPKGTFFGIEQDNYLIIPYETMKGLNGQGWIPDIFLQLELKDINDLDSVKLALQTILRKQHNIVDEQDDFKIETSEQLTSGISNILSILTVVLGGIVAISLLVGGVGIMNIMLLSVTERTREIGICKAIGARRSDILLQFLMEAIIISGAGGFIGICLGYFISATTSLFIPGFPPSEVPLWSVMLASGFSITIGIFFGIVPAFKAANLNPIDALKYE</sequence>
<dbReference type="Pfam" id="PF02687">
    <property type="entry name" value="FtsX"/>
    <property type="match status" value="1"/>
</dbReference>
<dbReference type="PANTHER" id="PTHR30572">
    <property type="entry name" value="MEMBRANE COMPONENT OF TRANSPORTER-RELATED"/>
    <property type="match status" value="1"/>
</dbReference>
<feature type="transmembrane region" description="Helical" evidence="7">
    <location>
        <begin position="12"/>
        <end position="35"/>
    </location>
</feature>
<evidence type="ECO:0000256" key="5">
    <source>
        <dbReference type="ARBA" id="ARBA00023136"/>
    </source>
</evidence>
<comment type="subcellular location">
    <subcellularLocation>
        <location evidence="1">Cell membrane</location>
        <topology evidence="1">Multi-pass membrane protein</topology>
    </subcellularLocation>
</comment>
<evidence type="ECO:0000313" key="10">
    <source>
        <dbReference type="EMBL" id="MDC8832901.1"/>
    </source>
</evidence>
<name>A0ABT5L8J2_9ALTE</name>
<feature type="domain" description="MacB-like periplasmic core" evidence="9">
    <location>
        <begin position="14"/>
        <end position="236"/>
    </location>
</feature>
<organism evidence="10 11">
    <name type="scientific">Alteromonas gilva</name>
    <dbReference type="NCBI Taxonomy" id="2987522"/>
    <lineage>
        <taxon>Bacteria</taxon>
        <taxon>Pseudomonadati</taxon>
        <taxon>Pseudomonadota</taxon>
        <taxon>Gammaproteobacteria</taxon>
        <taxon>Alteromonadales</taxon>
        <taxon>Alteromonadaceae</taxon>
        <taxon>Alteromonas/Salinimonas group</taxon>
        <taxon>Alteromonas</taxon>
    </lineage>
</organism>
<dbReference type="PANTHER" id="PTHR30572:SF4">
    <property type="entry name" value="ABC TRANSPORTER PERMEASE YTRF"/>
    <property type="match status" value="1"/>
</dbReference>
<evidence type="ECO:0000256" key="3">
    <source>
        <dbReference type="ARBA" id="ARBA00022692"/>
    </source>
</evidence>
<feature type="domain" description="ABC3 transporter permease C-terminal" evidence="8">
    <location>
        <begin position="278"/>
        <end position="392"/>
    </location>
</feature>
<dbReference type="Proteomes" id="UP001218788">
    <property type="component" value="Unassembled WGS sequence"/>
</dbReference>
<dbReference type="RefSeq" id="WP_273642798.1">
    <property type="nucleotide sequence ID" value="NZ_JAQQXP010000004.1"/>
</dbReference>
<evidence type="ECO:0000259" key="8">
    <source>
        <dbReference type="Pfam" id="PF02687"/>
    </source>
</evidence>
<protein>
    <submittedName>
        <fullName evidence="10">ABC transporter permease</fullName>
    </submittedName>
</protein>
<evidence type="ECO:0000256" key="2">
    <source>
        <dbReference type="ARBA" id="ARBA00022475"/>
    </source>
</evidence>
<comment type="similarity">
    <text evidence="6">Belongs to the ABC-4 integral membrane protein family.</text>
</comment>
<accession>A0ABT5L8J2</accession>
<comment type="caution">
    <text evidence="10">The sequence shown here is derived from an EMBL/GenBank/DDBJ whole genome shotgun (WGS) entry which is preliminary data.</text>
</comment>
<keyword evidence="4 7" id="KW-1133">Transmembrane helix</keyword>
<keyword evidence="3 7" id="KW-0812">Transmembrane</keyword>
<dbReference type="InterPro" id="IPR025857">
    <property type="entry name" value="MacB_PCD"/>
</dbReference>
<evidence type="ECO:0000259" key="9">
    <source>
        <dbReference type="Pfam" id="PF12704"/>
    </source>
</evidence>
<gene>
    <name evidence="10" type="ORF">OIK42_19280</name>
</gene>
<keyword evidence="2" id="KW-1003">Cell membrane</keyword>
<keyword evidence="11" id="KW-1185">Reference proteome</keyword>
<evidence type="ECO:0000256" key="7">
    <source>
        <dbReference type="SAM" id="Phobius"/>
    </source>
</evidence>
<evidence type="ECO:0000256" key="1">
    <source>
        <dbReference type="ARBA" id="ARBA00004651"/>
    </source>
</evidence>
<proteinExistence type="inferred from homology"/>
<evidence type="ECO:0000313" key="11">
    <source>
        <dbReference type="Proteomes" id="UP001218788"/>
    </source>
</evidence>
<feature type="transmembrane region" description="Helical" evidence="7">
    <location>
        <begin position="363"/>
        <end position="385"/>
    </location>
</feature>
<feature type="transmembrane region" description="Helical" evidence="7">
    <location>
        <begin position="267"/>
        <end position="297"/>
    </location>
</feature>
<evidence type="ECO:0000256" key="6">
    <source>
        <dbReference type="ARBA" id="ARBA00038076"/>
    </source>
</evidence>
<feature type="transmembrane region" description="Helical" evidence="7">
    <location>
        <begin position="318"/>
        <end position="343"/>
    </location>
</feature>
<evidence type="ECO:0000256" key="4">
    <source>
        <dbReference type="ARBA" id="ARBA00022989"/>
    </source>
</evidence>
<dbReference type="InterPro" id="IPR003838">
    <property type="entry name" value="ABC3_permease_C"/>
</dbReference>
<dbReference type="InterPro" id="IPR050250">
    <property type="entry name" value="Macrolide_Exporter_MacB"/>
</dbReference>
<reference evidence="10 11" key="1">
    <citation type="submission" date="2022-10" db="EMBL/GenBank/DDBJ databases">
        <title>Alteromonas sp. chi3 Genome sequencing.</title>
        <authorList>
            <person name="Park S."/>
        </authorList>
    </citation>
    <scope>NUCLEOTIDE SEQUENCE [LARGE SCALE GENOMIC DNA]</scope>
    <source>
        <strain evidence="11">chi3</strain>
    </source>
</reference>
<dbReference type="EMBL" id="JAQQXP010000004">
    <property type="protein sequence ID" value="MDC8832901.1"/>
    <property type="molecule type" value="Genomic_DNA"/>
</dbReference>
<keyword evidence="5 7" id="KW-0472">Membrane</keyword>
<dbReference type="Pfam" id="PF12704">
    <property type="entry name" value="MacB_PCD"/>
    <property type="match status" value="1"/>
</dbReference>